<dbReference type="GO" id="GO:0046656">
    <property type="term" value="P:folic acid biosynthetic process"/>
    <property type="evidence" value="ECO:0007669"/>
    <property type="project" value="UniProtKB-KW"/>
</dbReference>
<dbReference type="EC" id="2.7.6.3" evidence="3"/>
<comment type="similarity">
    <text evidence="2">Belongs to the HPPK family.</text>
</comment>
<dbReference type="NCBIfam" id="TIGR01498">
    <property type="entry name" value="folK"/>
    <property type="match status" value="1"/>
</dbReference>
<accession>A0A4S4NNL1</accession>
<evidence type="ECO:0000256" key="1">
    <source>
        <dbReference type="ARBA" id="ARBA00005051"/>
    </source>
</evidence>
<comment type="pathway">
    <text evidence="1">Cofactor biosynthesis; tetrahydrofolate biosynthesis; 2-amino-4-hydroxy-6-hydroxymethyl-7,8-dihydropteridine diphosphate from 7,8-dihydroneopterin triphosphate: step 4/4.</text>
</comment>
<comment type="caution">
    <text evidence="14">The sequence shown here is derived from an EMBL/GenBank/DDBJ whole genome shotgun (WGS) entry which is preliminary data.</text>
</comment>
<evidence type="ECO:0000256" key="2">
    <source>
        <dbReference type="ARBA" id="ARBA00005810"/>
    </source>
</evidence>
<evidence type="ECO:0000256" key="8">
    <source>
        <dbReference type="ARBA" id="ARBA00022840"/>
    </source>
</evidence>
<dbReference type="RefSeq" id="WP_136456428.1">
    <property type="nucleotide sequence ID" value="NZ_SRSF01000001.1"/>
</dbReference>
<dbReference type="EMBL" id="SRSF01000001">
    <property type="protein sequence ID" value="THH41584.1"/>
    <property type="molecule type" value="Genomic_DNA"/>
</dbReference>
<keyword evidence="15" id="KW-1185">Reference proteome</keyword>
<dbReference type="InterPro" id="IPR035907">
    <property type="entry name" value="Hppk_sf"/>
</dbReference>
<dbReference type="GO" id="GO:0016301">
    <property type="term" value="F:kinase activity"/>
    <property type="evidence" value="ECO:0007669"/>
    <property type="project" value="UniProtKB-KW"/>
</dbReference>
<dbReference type="GO" id="GO:0003848">
    <property type="term" value="F:2-amino-4-hydroxy-6-hydroxymethyldihydropteridine diphosphokinase activity"/>
    <property type="evidence" value="ECO:0007669"/>
    <property type="project" value="UniProtKB-EC"/>
</dbReference>
<keyword evidence="7 14" id="KW-0418">Kinase</keyword>
<dbReference type="OrthoDB" id="9808041at2"/>
<evidence type="ECO:0000256" key="12">
    <source>
        <dbReference type="ARBA" id="ARBA00033413"/>
    </source>
</evidence>
<evidence type="ECO:0000259" key="13">
    <source>
        <dbReference type="PROSITE" id="PS00794"/>
    </source>
</evidence>
<keyword evidence="8" id="KW-0067">ATP-binding</keyword>
<dbReference type="Proteomes" id="UP000308528">
    <property type="component" value="Unassembled WGS sequence"/>
</dbReference>
<gene>
    <name evidence="14" type="primary">folK</name>
    <name evidence="14" type="ORF">E4021_03035</name>
</gene>
<evidence type="ECO:0000256" key="4">
    <source>
        <dbReference type="ARBA" id="ARBA00016218"/>
    </source>
</evidence>
<evidence type="ECO:0000256" key="3">
    <source>
        <dbReference type="ARBA" id="ARBA00013253"/>
    </source>
</evidence>
<evidence type="ECO:0000256" key="7">
    <source>
        <dbReference type="ARBA" id="ARBA00022777"/>
    </source>
</evidence>
<evidence type="ECO:0000256" key="6">
    <source>
        <dbReference type="ARBA" id="ARBA00022741"/>
    </source>
</evidence>
<feature type="domain" description="7,8-dihydro-6-hydroxymethylpterin-pyrophosphokinase" evidence="13">
    <location>
        <begin position="96"/>
        <end position="107"/>
    </location>
</feature>
<dbReference type="InterPro" id="IPR000550">
    <property type="entry name" value="Hppk"/>
</dbReference>
<dbReference type="PANTHER" id="PTHR43071">
    <property type="entry name" value="2-AMINO-4-HYDROXY-6-HYDROXYMETHYLDIHYDROPTERIDINE PYROPHOSPHOKINASE"/>
    <property type="match status" value="1"/>
</dbReference>
<keyword evidence="9" id="KW-0289">Folate biosynthesis</keyword>
<evidence type="ECO:0000256" key="5">
    <source>
        <dbReference type="ARBA" id="ARBA00022679"/>
    </source>
</evidence>
<evidence type="ECO:0000313" key="15">
    <source>
        <dbReference type="Proteomes" id="UP000308528"/>
    </source>
</evidence>
<name>A0A4S4NNL1_9BACT</name>
<dbReference type="Gene3D" id="3.30.70.560">
    <property type="entry name" value="7,8-Dihydro-6-hydroxymethylpterin-pyrophosphokinase HPPK"/>
    <property type="match status" value="1"/>
</dbReference>
<dbReference type="PANTHER" id="PTHR43071:SF1">
    <property type="entry name" value="2-AMINO-4-HYDROXY-6-HYDROXYMETHYLDIHYDROPTERIDINE PYROPHOSPHOKINASE"/>
    <property type="match status" value="1"/>
</dbReference>
<dbReference type="GO" id="GO:0005524">
    <property type="term" value="F:ATP binding"/>
    <property type="evidence" value="ECO:0007669"/>
    <property type="project" value="UniProtKB-KW"/>
</dbReference>
<evidence type="ECO:0000256" key="9">
    <source>
        <dbReference type="ARBA" id="ARBA00022909"/>
    </source>
</evidence>
<dbReference type="Pfam" id="PF01288">
    <property type="entry name" value="HPPK"/>
    <property type="match status" value="1"/>
</dbReference>
<evidence type="ECO:0000256" key="10">
    <source>
        <dbReference type="ARBA" id="ARBA00029409"/>
    </source>
</evidence>
<sequence length="148" mass="17013">MAKLTLSIGSNLGNREEILARARKALTAVLGPIRYASPVLETPPWGKEDQPSFLNQLLVVETAANLSGKGIRDELHRLLSSTQEIENKLGRQRDLHWGPRTIDIDLIFVDDLLYEDERISLPHPWWKQRSFVTDLLPDDHQYAPRYFQ</sequence>
<dbReference type="UniPathway" id="UPA00077">
    <property type="reaction ID" value="UER00155"/>
</dbReference>
<reference evidence="14 15" key="1">
    <citation type="submission" date="2019-04" db="EMBL/GenBank/DDBJ databases">
        <title>Lewinella litorea sp. nov., isolated from a marine sand.</title>
        <authorList>
            <person name="Yoon J.-H."/>
        </authorList>
    </citation>
    <scope>NUCLEOTIDE SEQUENCE [LARGE SCALE GENOMIC DNA]</scope>
    <source>
        <strain evidence="14 15">HSMS-39</strain>
    </source>
</reference>
<dbReference type="SUPFAM" id="SSF55083">
    <property type="entry name" value="6-hydroxymethyl-7,8-dihydropterin pyrophosphokinase, HPPK"/>
    <property type="match status" value="1"/>
</dbReference>
<keyword evidence="6" id="KW-0547">Nucleotide-binding</keyword>
<dbReference type="AlphaFoldDB" id="A0A4S4NNL1"/>
<dbReference type="CDD" id="cd00483">
    <property type="entry name" value="HPPK"/>
    <property type="match status" value="1"/>
</dbReference>
<organism evidence="14 15">
    <name type="scientific">Neolewinella litorea</name>
    <dbReference type="NCBI Taxonomy" id="2562452"/>
    <lineage>
        <taxon>Bacteria</taxon>
        <taxon>Pseudomonadati</taxon>
        <taxon>Bacteroidota</taxon>
        <taxon>Saprospiria</taxon>
        <taxon>Saprospirales</taxon>
        <taxon>Lewinellaceae</taxon>
        <taxon>Neolewinella</taxon>
    </lineage>
</organism>
<proteinExistence type="inferred from homology"/>
<comment type="function">
    <text evidence="10">Catalyzes the transfer of pyrophosphate from adenosine triphosphate (ATP) to 6-hydroxymethyl-7,8-dihydropterin, an enzymatic step in folate biosynthesis pathway.</text>
</comment>
<dbReference type="PROSITE" id="PS00794">
    <property type="entry name" value="HPPK"/>
    <property type="match status" value="1"/>
</dbReference>
<evidence type="ECO:0000256" key="11">
    <source>
        <dbReference type="ARBA" id="ARBA00029766"/>
    </source>
</evidence>
<evidence type="ECO:0000313" key="14">
    <source>
        <dbReference type="EMBL" id="THH41584.1"/>
    </source>
</evidence>
<keyword evidence="5 14" id="KW-0808">Transferase</keyword>
<protein>
    <recommendedName>
        <fullName evidence="4">2-amino-4-hydroxy-6-hydroxymethyldihydropteridine pyrophosphokinase</fullName>
        <ecNumber evidence="3">2.7.6.3</ecNumber>
    </recommendedName>
    <alternativeName>
        <fullName evidence="11">6-hydroxymethyl-7,8-dihydropterin pyrophosphokinase</fullName>
    </alternativeName>
    <alternativeName>
        <fullName evidence="12">7,8-dihydro-6-hydroxymethylpterin-pyrophosphokinase</fullName>
    </alternativeName>
</protein>
<dbReference type="GO" id="GO:0046654">
    <property type="term" value="P:tetrahydrofolate biosynthetic process"/>
    <property type="evidence" value="ECO:0007669"/>
    <property type="project" value="UniProtKB-UniPathway"/>
</dbReference>